<gene>
    <name evidence="1" type="ORF">A3K42_01905</name>
</gene>
<evidence type="ECO:0000313" key="1">
    <source>
        <dbReference type="EMBL" id="OGC38880.1"/>
    </source>
</evidence>
<reference evidence="1 2" key="1">
    <citation type="journal article" date="2016" name="Nat. Commun.">
        <title>Thousands of microbial genomes shed light on interconnected biogeochemical processes in an aquifer system.</title>
        <authorList>
            <person name="Anantharaman K."/>
            <person name="Brown C.T."/>
            <person name="Hug L.A."/>
            <person name="Sharon I."/>
            <person name="Castelle C.J."/>
            <person name="Probst A.J."/>
            <person name="Thomas B.C."/>
            <person name="Singh A."/>
            <person name="Wilkins M.J."/>
            <person name="Karaoz U."/>
            <person name="Brodie E.L."/>
            <person name="Williams K.H."/>
            <person name="Hubbard S.S."/>
            <person name="Banfield J.F."/>
        </authorList>
    </citation>
    <scope>NUCLEOTIDE SEQUENCE [LARGE SCALE GENOMIC DNA]</scope>
</reference>
<comment type="caution">
    <text evidence="1">The sequence shown here is derived from an EMBL/GenBank/DDBJ whole genome shotgun (WGS) entry which is preliminary data.</text>
</comment>
<dbReference type="Gene3D" id="3.90.1640.10">
    <property type="entry name" value="inorganic pyrophosphatase (n-terminal core)"/>
    <property type="match status" value="2"/>
</dbReference>
<dbReference type="Proteomes" id="UP000178270">
    <property type="component" value="Unassembled WGS sequence"/>
</dbReference>
<dbReference type="AlphaFoldDB" id="A0A1F4U210"/>
<protein>
    <submittedName>
        <fullName evidence="1">Uncharacterized protein</fullName>
    </submittedName>
</protein>
<dbReference type="InterPro" id="IPR038763">
    <property type="entry name" value="DHH_sf"/>
</dbReference>
<accession>A0A1F4U210</accession>
<name>A0A1F4U210_UNCKA</name>
<evidence type="ECO:0000313" key="2">
    <source>
        <dbReference type="Proteomes" id="UP000178270"/>
    </source>
</evidence>
<sequence>MNESVANNNLISIFAQANKIAIIPSEIAGTDAFCAAVGLYYVLKDQEKNASLIYTGKIPEGCNTLIKEGDLTSNISERELMISIDYSDTPAAKVHYSTENDILYLKIKPVNKDFDLNRVKTTIKGSDFDLIIVIGAQNLKDLGQVYTELIDNLNTAKILNIDASDLNSKFGLENVVDSTVESLSLLVLQQVAFLSFPIGKRSGKAFLTGITHKSTD</sequence>
<dbReference type="SUPFAM" id="SSF64182">
    <property type="entry name" value="DHH phosphoesterases"/>
    <property type="match status" value="1"/>
</dbReference>
<organism evidence="1 2">
    <name type="scientific">candidate division WWE3 bacterium RBG_13_37_7</name>
    <dbReference type="NCBI Taxonomy" id="1802609"/>
    <lineage>
        <taxon>Bacteria</taxon>
        <taxon>Katanobacteria</taxon>
    </lineage>
</organism>
<proteinExistence type="predicted"/>
<dbReference type="EMBL" id="MEUS01000010">
    <property type="protein sequence ID" value="OGC38880.1"/>
    <property type="molecule type" value="Genomic_DNA"/>
</dbReference>